<evidence type="ECO:0000313" key="3">
    <source>
        <dbReference type="Proteomes" id="UP000002115"/>
    </source>
</evidence>
<reference evidence="2 3" key="1">
    <citation type="journal article" date="2005" name="J. Bacteriol.">
        <title>Genomic sequence and receptor for the Vibrio cholerae phage KSF-1phi: evolutionary divergence among filamentous vibriophages mediating lateral gene transfer.</title>
        <authorList>
            <person name="Faruque S.M."/>
            <person name="Bin Naser I."/>
            <person name="Fujihara K."/>
            <person name="Diraphat P."/>
            <person name="Chowdhury N."/>
            <person name="Kamruzzaman M."/>
            <person name="Qadri F."/>
            <person name="Yamasaki S."/>
            <person name="Ghosh A.N."/>
            <person name="Mekalanos J.J."/>
        </authorList>
    </citation>
    <scope>NUCLEOTIDE SEQUENCE</scope>
</reference>
<feature type="transmembrane region" description="Helical" evidence="1">
    <location>
        <begin position="45"/>
        <end position="73"/>
    </location>
</feature>
<gene>
    <name evidence="2" type="primary">ORF IV</name>
</gene>
<sequence>MNPITENFKGAIASGQANYTMVVNGVIGLAAIALGLGWYPWYLEVIVMVAFVSDALTVVVAVAYFMAFAYGFYTGVNAS</sequence>
<protein>
    <submittedName>
        <fullName evidence="2">Uncharacterized protein ORF IV</fullName>
    </submittedName>
</protein>
<keyword evidence="1" id="KW-0472">Membrane</keyword>
<keyword evidence="1" id="KW-0812">Transmembrane</keyword>
<dbReference type="Proteomes" id="UP000002115">
    <property type="component" value="Segment"/>
</dbReference>
<keyword evidence="3" id="KW-1185">Reference proteome</keyword>
<evidence type="ECO:0000256" key="1">
    <source>
        <dbReference type="SAM" id="Phobius"/>
    </source>
</evidence>
<accession>Q64EV5</accession>
<organism evidence="2 3">
    <name type="scientific">Vibrio phage KSF1</name>
    <dbReference type="NCBI Taxonomy" id="292443"/>
    <lineage>
        <taxon>Viruses</taxon>
        <taxon>Monodnaviria</taxon>
        <taxon>Loebvirae</taxon>
        <taxon>Hofneiviricota</taxon>
        <taxon>Faserviricetes</taxon>
        <taxon>Tubulavirales</taxon>
        <taxon>Inoviridae</taxon>
        <taxon>Capistrivirus</taxon>
        <taxon>Capistrivirus KSF1</taxon>
    </lineage>
</organism>
<dbReference type="EMBL" id="AY714348">
    <property type="protein sequence ID" value="AAU14799.1"/>
    <property type="molecule type" value="Genomic_DNA"/>
</dbReference>
<evidence type="ECO:0000313" key="2">
    <source>
        <dbReference type="EMBL" id="AAU14799.1"/>
    </source>
</evidence>
<proteinExistence type="predicted"/>
<name>Q64EV5_9VIRU</name>
<dbReference type="KEGG" id="vg:3031580"/>
<dbReference type="RefSeq" id="YP_087073.1">
    <property type="nucleotide sequence ID" value="NC_006294.1"/>
</dbReference>
<keyword evidence="1" id="KW-1133">Transmembrane helix</keyword>
<feature type="transmembrane region" description="Helical" evidence="1">
    <location>
        <begin position="21"/>
        <end position="39"/>
    </location>
</feature>